<sequence>MKILNSNPEVTQGPDQMFKTTNLKITHLVLPKGKVIKRHRSLMTVTVVSIKGSIVFHTDDAKTVLTPGKAVVMTPGEFHWLEAPDQDGEVIVVHGVLAPQEEE</sequence>
<dbReference type="Proteomes" id="UP000019488">
    <property type="component" value="Unassembled WGS sequence"/>
</dbReference>
<name>X0P9A1_9LACO</name>
<dbReference type="Proteomes" id="UP000051966">
    <property type="component" value="Unassembled WGS sequence"/>
</dbReference>
<keyword evidence="4" id="KW-1185">Reference proteome</keyword>
<reference evidence="1" key="1">
    <citation type="journal article" date="2014" name="Genome Announc.">
        <title>Draft Genome Sequences of Two Lactobacillus Strains, L. farraginis JCM 14108T and L. composti JCM 14202T, Isolated from Compost of Distilled Shochu Residue.</title>
        <authorList>
            <person name="Yuki M."/>
            <person name="Oshima K."/>
            <person name="Suda W."/>
            <person name="Kitahara M."/>
            <person name="Kitamura K."/>
            <person name="Iida T."/>
            <person name="Hattori M."/>
            <person name="Ohkuma M."/>
        </authorList>
    </citation>
    <scope>NUCLEOTIDE SEQUENCE [LARGE SCALE GENOMIC DNA]</scope>
    <source>
        <strain evidence="1">JCM 14108</strain>
    </source>
</reference>
<proteinExistence type="predicted"/>
<reference evidence="2 4" key="2">
    <citation type="journal article" date="2015" name="Genome Announc.">
        <title>Expanding the biotechnology potential of lactobacilli through comparative genomics of 213 strains and associated genera.</title>
        <authorList>
            <person name="Sun Z."/>
            <person name="Harris H.M."/>
            <person name="McCann A."/>
            <person name="Guo C."/>
            <person name="Argimon S."/>
            <person name="Zhang W."/>
            <person name="Yang X."/>
            <person name="Jeffery I.B."/>
            <person name="Cooney J.C."/>
            <person name="Kagawa T.F."/>
            <person name="Liu W."/>
            <person name="Song Y."/>
            <person name="Salvetti E."/>
            <person name="Wrobel A."/>
            <person name="Rasinkangas P."/>
            <person name="Parkhill J."/>
            <person name="Rea M.C."/>
            <person name="O'Sullivan O."/>
            <person name="Ritari J."/>
            <person name="Douillard F.P."/>
            <person name="Paul Ross R."/>
            <person name="Yang R."/>
            <person name="Briner A.E."/>
            <person name="Felis G.E."/>
            <person name="de Vos W.M."/>
            <person name="Barrangou R."/>
            <person name="Klaenhammer T.R."/>
            <person name="Caufield P.W."/>
            <person name="Cui Y."/>
            <person name="Zhang H."/>
            <person name="O'Toole P.W."/>
        </authorList>
    </citation>
    <scope>NUCLEOTIDE SEQUENCE [LARGE SCALE GENOMIC DNA]</scope>
    <source>
        <strain evidence="2 4">DSM 18382</strain>
    </source>
</reference>
<dbReference type="RefSeq" id="WP_051995959.1">
    <property type="nucleotide sequence ID" value="NZ_AZFY01000096.1"/>
</dbReference>
<dbReference type="OrthoDB" id="2306205at2"/>
<dbReference type="AlphaFoldDB" id="X0P9A1"/>
<evidence type="ECO:0008006" key="5">
    <source>
        <dbReference type="Google" id="ProtNLM"/>
    </source>
</evidence>
<comment type="caution">
    <text evidence="1">The sequence shown here is derived from an EMBL/GenBank/DDBJ whole genome shotgun (WGS) entry which is preliminary data.</text>
</comment>
<dbReference type="EMBL" id="AZFY01000096">
    <property type="protein sequence ID" value="KRM07434.1"/>
    <property type="molecule type" value="Genomic_DNA"/>
</dbReference>
<dbReference type="InterPro" id="IPR011051">
    <property type="entry name" value="RmlC_Cupin_sf"/>
</dbReference>
<evidence type="ECO:0000313" key="2">
    <source>
        <dbReference type="EMBL" id="KRM07434.1"/>
    </source>
</evidence>
<dbReference type="EMBL" id="BAKI01000002">
    <property type="protein sequence ID" value="GAF35494.1"/>
    <property type="molecule type" value="Genomic_DNA"/>
</dbReference>
<evidence type="ECO:0000313" key="3">
    <source>
        <dbReference type="Proteomes" id="UP000019488"/>
    </source>
</evidence>
<evidence type="ECO:0000313" key="4">
    <source>
        <dbReference type="Proteomes" id="UP000051966"/>
    </source>
</evidence>
<dbReference type="SUPFAM" id="SSF51182">
    <property type="entry name" value="RmlC-like cupins"/>
    <property type="match status" value="1"/>
</dbReference>
<dbReference type="PATRIC" id="fig|1423743.5.peg.405"/>
<protein>
    <recommendedName>
        <fullName evidence="5">Cupin 2 conserved barrel domain-containing protein</fullName>
    </recommendedName>
</protein>
<accession>X0P9A1</accession>
<dbReference type="InterPro" id="IPR014710">
    <property type="entry name" value="RmlC-like_jellyroll"/>
</dbReference>
<evidence type="ECO:0000313" key="1">
    <source>
        <dbReference type="EMBL" id="GAF35494.1"/>
    </source>
</evidence>
<dbReference type="STRING" id="1423743.FD41_GL000391"/>
<dbReference type="Gene3D" id="2.60.120.10">
    <property type="entry name" value="Jelly Rolls"/>
    <property type="match status" value="1"/>
</dbReference>
<gene>
    <name evidence="2" type="ORF">FD41_GL000391</name>
    <name evidence="1" type="ORF">JCM14108_382</name>
</gene>
<organism evidence="1 3">
    <name type="scientific">Lentilactobacillus farraginis DSM 18382 = JCM 14108</name>
    <dbReference type="NCBI Taxonomy" id="1423743"/>
    <lineage>
        <taxon>Bacteria</taxon>
        <taxon>Bacillati</taxon>
        <taxon>Bacillota</taxon>
        <taxon>Bacilli</taxon>
        <taxon>Lactobacillales</taxon>
        <taxon>Lactobacillaceae</taxon>
        <taxon>Lentilactobacillus</taxon>
    </lineage>
</organism>